<dbReference type="InterPro" id="IPR036388">
    <property type="entry name" value="WH-like_DNA-bd_sf"/>
</dbReference>
<dbReference type="SUPFAM" id="SSF88659">
    <property type="entry name" value="Sigma3 and sigma4 domains of RNA polymerase sigma factors"/>
    <property type="match status" value="1"/>
</dbReference>
<evidence type="ECO:0000256" key="1">
    <source>
        <dbReference type="ARBA" id="ARBA00010641"/>
    </source>
</evidence>
<dbReference type="Gene3D" id="1.10.10.10">
    <property type="entry name" value="Winged helix-like DNA-binding domain superfamily/Winged helix DNA-binding domain"/>
    <property type="match status" value="1"/>
</dbReference>
<comment type="caution">
    <text evidence="8">The sequence shown here is derived from an EMBL/GenBank/DDBJ whole genome shotgun (WGS) entry which is preliminary data.</text>
</comment>
<dbReference type="CDD" id="cd06171">
    <property type="entry name" value="Sigma70_r4"/>
    <property type="match status" value="1"/>
</dbReference>
<protein>
    <submittedName>
        <fullName evidence="8">RNA polymerase sigma factor</fullName>
    </submittedName>
</protein>
<evidence type="ECO:0000313" key="8">
    <source>
        <dbReference type="EMBL" id="HGY94907.1"/>
    </source>
</evidence>
<organism evidence="8">
    <name type="scientific">Acidobacterium capsulatum</name>
    <dbReference type="NCBI Taxonomy" id="33075"/>
    <lineage>
        <taxon>Bacteria</taxon>
        <taxon>Pseudomonadati</taxon>
        <taxon>Acidobacteriota</taxon>
        <taxon>Terriglobia</taxon>
        <taxon>Terriglobales</taxon>
        <taxon>Acidobacteriaceae</taxon>
        <taxon>Acidobacterium</taxon>
    </lineage>
</organism>
<dbReference type="NCBIfam" id="TIGR02937">
    <property type="entry name" value="sigma70-ECF"/>
    <property type="match status" value="1"/>
</dbReference>
<evidence type="ECO:0000256" key="5">
    <source>
        <dbReference type="ARBA" id="ARBA00023163"/>
    </source>
</evidence>
<dbReference type="PANTHER" id="PTHR43133:SF8">
    <property type="entry name" value="RNA POLYMERASE SIGMA FACTOR HI_1459-RELATED"/>
    <property type="match status" value="1"/>
</dbReference>
<sequence length="192" mass="22048">MEGTVPVDYPAAAWSAATAEIGDFDEVVRLYRPRIFRYLIATLGDRDVAESLTQDCFLKAWSARHQFRGESSLMTWLTRIAVNLARDHIRSKRMRFWQKARAEDMDALDVSEWLADERSTPERSLLAREQVNRVWTAVRGLSPHQKTVFLLRFVEELELPQIAEATGMNENTVKSHLYRALRAVREKAGNAA</sequence>
<dbReference type="Pfam" id="PF04542">
    <property type="entry name" value="Sigma70_r2"/>
    <property type="match status" value="1"/>
</dbReference>
<keyword evidence="2" id="KW-0805">Transcription regulation</keyword>
<keyword evidence="4" id="KW-0238">DNA-binding</keyword>
<dbReference type="Pfam" id="PF08281">
    <property type="entry name" value="Sigma70_r4_2"/>
    <property type="match status" value="1"/>
</dbReference>
<comment type="similarity">
    <text evidence="1">Belongs to the sigma-70 factor family. ECF subfamily.</text>
</comment>
<dbReference type="InterPro" id="IPR013325">
    <property type="entry name" value="RNA_pol_sigma_r2"/>
</dbReference>
<dbReference type="AlphaFoldDB" id="A0A7V5CTT3"/>
<proteinExistence type="inferred from homology"/>
<keyword evidence="3" id="KW-0731">Sigma factor</keyword>
<dbReference type="PANTHER" id="PTHR43133">
    <property type="entry name" value="RNA POLYMERASE ECF-TYPE SIGMA FACTO"/>
    <property type="match status" value="1"/>
</dbReference>
<dbReference type="GO" id="GO:0016987">
    <property type="term" value="F:sigma factor activity"/>
    <property type="evidence" value="ECO:0007669"/>
    <property type="project" value="UniProtKB-KW"/>
</dbReference>
<dbReference type="InterPro" id="IPR013324">
    <property type="entry name" value="RNA_pol_sigma_r3/r4-like"/>
</dbReference>
<feature type="domain" description="RNA polymerase sigma-70 region 2" evidence="6">
    <location>
        <begin position="28"/>
        <end position="93"/>
    </location>
</feature>
<name>A0A7V5CTT3_9BACT</name>
<evidence type="ECO:0000256" key="2">
    <source>
        <dbReference type="ARBA" id="ARBA00023015"/>
    </source>
</evidence>
<reference evidence="8" key="1">
    <citation type="journal article" date="2020" name="mSystems">
        <title>Genome- and Community-Level Interaction Insights into Carbon Utilization and Element Cycling Functions of Hydrothermarchaeota in Hydrothermal Sediment.</title>
        <authorList>
            <person name="Zhou Z."/>
            <person name="Liu Y."/>
            <person name="Xu W."/>
            <person name="Pan J."/>
            <person name="Luo Z.H."/>
            <person name="Li M."/>
        </authorList>
    </citation>
    <scope>NUCLEOTIDE SEQUENCE [LARGE SCALE GENOMIC DNA]</scope>
    <source>
        <strain evidence="8">SpSt-855</strain>
    </source>
</reference>
<keyword evidence="5" id="KW-0804">Transcription</keyword>
<gene>
    <name evidence="8" type="ORF">ENW50_09535</name>
</gene>
<dbReference type="GO" id="GO:0003677">
    <property type="term" value="F:DNA binding"/>
    <property type="evidence" value="ECO:0007669"/>
    <property type="project" value="UniProtKB-KW"/>
</dbReference>
<dbReference type="EMBL" id="DTKL01000060">
    <property type="protein sequence ID" value="HGY94907.1"/>
    <property type="molecule type" value="Genomic_DNA"/>
</dbReference>
<evidence type="ECO:0000256" key="3">
    <source>
        <dbReference type="ARBA" id="ARBA00023082"/>
    </source>
</evidence>
<dbReference type="InterPro" id="IPR014284">
    <property type="entry name" value="RNA_pol_sigma-70_dom"/>
</dbReference>
<dbReference type="InterPro" id="IPR039425">
    <property type="entry name" value="RNA_pol_sigma-70-like"/>
</dbReference>
<dbReference type="InterPro" id="IPR007627">
    <property type="entry name" value="RNA_pol_sigma70_r2"/>
</dbReference>
<dbReference type="InterPro" id="IPR013249">
    <property type="entry name" value="RNA_pol_sigma70_r4_t2"/>
</dbReference>
<dbReference type="GO" id="GO:0006352">
    <property type="term" value="P:DNA-templated transcription initiation"/>
    <property type="evidence" value="ECO:0007669"/>
    <property type="project" value="InterPro"/>
</dbReference>
<evidence type="ECO:0000259" key="7">
    <source>
        <dbReference type="Pfam" id="PF08281"/>
    </source>
</evidence>
<evidence type="ECO:0000256" key="4">
    <source>
        <dbReference type="ARBA" id="ARBA00023125"/>
    </source>
</evidence>
<evidence type="ECO:0000259" key="6">
    <source>
        <dbReference type="Pfam" id="PF04542"/>
    </source>
</evidence>
<accession>A0A7V5CTT3</accession>
<feature type="domain" description="RNA polymerase sigma factor 70 region 4 type 2" evidence="7">
    <location>
        <begin position="133"/>
        <end position="183"/>
    </location>
</feature>
<dbReference type="SUPFAM" id="SSF88946">
    <property type="entry name" value="Sigma2 domain of RNA polymerase sigma factors"/>
    <property type="match status" value="1"/>
</dbReference>
<dbReference type="Gene3D" id="1.10.1740.10">
    <property type="match status" value="1"/>
</dbReference>